<protein>
    <submittedName>
        <fullName evidence="3">Uncharacterized protein</fullName>
    </submittedName>
</protein>
<dbReference type="AlphaFoldDB" id="A0A1R2C2X7"/>
<proteinExistence type="predicted"/>
<evidence type="ECO:0000256" key="2">
    <source>
        <dbReference type="SAM" id="SignalP"/>
    </source>
</evidence>
<sequence length="160" mass="19077">MKQIFLILILALLVKSIEFSASNLIKGRACMRISSSMISDQSKKLENTLSKIKIDRDKLIKKIRYDAFSKCFNLIDYEDAINILKLIDYYPWTEFSEYIDINIQDYFRMTDLEVSQEIIDFEEKCRDEEKKFMQKSRQHKDRVNKANKNSKFKPKKNPDL</sequence>
<accession>A0A1R2C2X7</accession>
<organism evidence="3 4">
    <name type="scientific">Stentor coeruleus</name>
    <dbReference type="NCBI Taxonomy" id="5963"/>
    <lineage>
        <taxon>Eukaryota</taxon>
        <taxon>Sar</taxon>
        <taxon>Alveolata</taxon>
        <taxon>Ciliophora</taxon>
        <taxon>Postciliodesmatophora</taxon>
        <taxon>Heterotrichea</taxon>
        <taxon>Heterotrichida</taxon>
        <taxon>Stentoridae</taxon>
        <taxon>Stentor</taxon>
    </lineage>
</organism>
<evidence type="ECO:0000313" key="3">
    <source>
        <dbReference type="EMBL" id="OMJ83299.1"/>
    </source>
</evidence>
<gene>
    <name evidence="3" type="ORF">SteCoe_15824</name>
</gene>
<feature type="compositionally biased region" description="Basic residues" evidence="1">
    <location>
        <begin position="148"/>
        <end position="160"/>
    </location>
</feature>
<feature type="chain" id="PRO_5012481122" evidence="2">
    <location>
        <begin position="17"/>
        <end position="160"/>
    </location>
</feature>
<comment type="caution">
    <text evidence="3">The sequence shown here is derived from an EMBL/GenBank/DDBJ whole genome shotgun (WGS) entry which is preliminary data.</text>
</comment>
<reference evidence="3 4" key="1">
    <citation type="submission" date="2016-11" db="EMBL/GenBank/DDBJ databases">
        <title>The macronuclear genome of Stentor coeruleus: a giant cell with tiny introns.</title>
        <authorList>
            <person name="Slabodnick M."/>
            <person name="Ruby J.G."/>
            <person name="Reiff S.B."/>
            <person name="Swart E.C."/>
            <person name="Gosai S."/>
            <person name="Prabakaran S."/>
            <person name="Witkowska E."/>
            <person name="Larue G.E."/>
            <person name="Fisher S."/>
            <person name="Freeman R.M."/>
            <person name="Gunawardena J."/>
            <person name="Chu W."/>
            <person name="Stover N.A."/>
            <person name="Gregory B.D."/>
            <person name="Nowacki M."/>
            <person name="Derisi J."/>
            <person name="Roy S.W."/>
            <person name="Marshall W.F."/>
            <person name="Sood P."/>
        </authorList>
    </citation>
    <scope>NUCLEOTIDE SEQUENCE [LARGE SCALE GENOMIC DNA]</scope>
    <source>
        <strain evidence="3">WM001</strain>
    </source>
</reference>
<evidence type="ECO:0000256" key="1">
    <source>
        <dbReference type="SAM" id="MobiDB-lite"/>
    </source>
</evidence>
<keyword evidence="4" id="KW-1185">Reference proteome</keyword>
<name>A0A1R2C2X7_9CILI</name>
<feature type="region of interest" description="Disordered" evidence="1">
    <location>
        <begin position="132"/>
        <end position="160"/>
    </location>
</feature>
<feature type="compositionally biased region" description="Basic residues" evidence="1">
    <location>
        <begin position="133"/>
        <end position="142"/>
    </location>
</feature>
<evidence type="ECO:0000313" key="4">
    <source>
        <dbReference type="Proteomes" id="UP000187209"/>
    </source>
</evidence>
<dbReference type="EMBL" id="MPUH01000309">
    <property type="protein sequence ID" value="OMJ83299.1"/>
    <property type="molecule type" value="Genomic_DNA"/>
</dbReference>
<dbReference type="Proteomes" id="UP000187209">
    <property type="component" value="Unassembled WGS sequence"/>
</dbReference>
<keyword evidence="2" id="KW-0732">Signal</keyword>
<feature type="signal peptide" evidence="2">
    <location>
        <begin position="1"/>
        <end position="16"/>
    </location>
</feature>